<accession>A0A835T621</accession>
<sequence>MEDKALRWANEPREKIPNFLQLLHAVDIFPRGGLYSGYYAAQAALRYEKHWCKLLAAPNGRRTALPPLDVAYAWLVHRQHPSAYKVDTAARGVVRRHPLKTQAFGFSVDAVDRTAWQRVAGSGAAMWPPPAPGSAHDVAAELAADAADAAAAAAAGSGSVEGGGGSSGKAGFEGGGGGGGSRAQFVEYMVCALPRLSWQLHTWLRPQFLDPAFLQRAARRYARFLALHAAHPEVLLVPAADVALLWHTHLGLSDKYEEMCDKLFGGRNTAAAGGGASSSAAAAEEPLWRLLLWGPTSPTGSSPGGGGGGGGAAGQAAAPAAASAVAPVASEKAAAAATTADAKLERQQQQSKPSQQLPPLAATAAAASSSRPAAATPPATAADSVLFNPDYLALSPAKRAEAYGKTAALYTEMYGEPYDDADTAWIGPEVPYPLAAPYSPIAPLLRALDDNPQQAEQQGAMEAAAKQLGVRFPAPHAQVQRSGAHALYVAWLAGRRADECFNSSTCGGRCMASSSRTHSHTISHAVAAVVSCAFFLDLPVSLQHPYIRSIKLNHGAWQPPPIGPMAAVSMPAAAAAALGYSSADPWLLLAPAQRYPLDGLQLLLDACEAAARAAFTAAAAGSTAATATATATVSRKQSFQRASSSAMTGGSSSKDGGGGGSSSSKGGADAGDGKRRWSWRFNSSLSSSFGGGAPRDRRPSDGGASSDRSSNSGGALIKGGGGGGGSSMAGRVAAANVLAAAAARLDPELVNPLWAILLTRPGMAAEMQSTFYAAWAEAASRGVAAMQHTFQRQSVRPAADGVAYYGPTDYYVTTALYYQGAGMYNVGFDTCHPVDGGCGGAQHGGGGADGGGWGWFGGGDGGGGAGCGGAAGCGGGGGGCGGGGCGGA</sequence>
<protein>
    <submittedName>
        <fullName evidence="2">Uncharacterized protein</fullName>
    </submittedName>
</protein>
<feature type="region of interest" description="Disordered" evidence="1">
    <location>
        <begin position="157"/>
        <end position="176"/>
    </location>
</feature>
<dbReference type="Proteomes" id="UP000650467">
    <property type="component" value="Unassembled WGS sequence"/>
</dbReference>
<proteinExistence type="predicted"/>
<dbReference type="OrthoDB" id="2684236at2759"/>
<organism evidence="2 3">
    <name type="scientific">Chlamydomonas incerta</name>
    <dbReference type="NCBI Taxonomy" id="51695"/>
    <lineage>
        <taxon>Eukaryota</taxon>
        <taxon>Viridiplantae</taxon>
        <taxon>Chlorophyta</taxon>
        <taxon>core chlorophytes</taxon>
        <taxon>Chlorophyceae</taxon>
        <taxon>CS clade</taxon>
        <taxon>Chlamydomonadales</taxon>
        <taxon>Chlamydomonadaceae</taxon>
        <taxon>Chlamydomonas</taxon>
    </lineage>
</organism>
<gene>
    <name evidence="2" type="ORF">HXX76_009164</name>
</gene>
<feature type="compositionally biased region" description="Gly residues" evidence="1">
    <location>
        <begin position="302"/>
        <end position="313"/>
    </location>
</feature>
<feature type="region of interest" description="Disordered" evidence="1">
    <location>
        <begin position="337"/>
        <end position="379"/>
    </location>
</feature>
<dbReference type="InterPro" id="IPR009836">
    <property type="entry name" value="GRDP-like"/>
</dbReference>
<evidence type="ECO:0000313" key="2">
    <source>
        <dbReference type="EMBL" id="KAG2432246.1"/>
    </source>
</evidence>
<feature type="region of interest" description="Disordered" evidence="1">
    <location>
        <begin position="685"/>
        <end position="722"/>
    </location>
</feature>
<name>A0A835T621_CHLIN</name>
<comment type="caution">
    <text evidence="2">The sequence shown here is derived from an EMBL/GenBank/DDBJ whole genome shotgun (WGS) entry which is preliminary data.</text>
</comment>
<evidence type="ECO:0000313" key="3">
    <source>
        <dbReference type="Proteomes" id="UP000650467"/>
    </source>
</evidence>
<evidence type="ECO:0000256" key="1">
    <source>
        <dbReference type="SAM" id="MobiDB-lite"/>
    </source>
</evidence>
<reference evidence="2" key="1">
    <citation type="journal article" date="2020" name="bioRxiv">
        <title>Comparative genomics of Chlamydomonas.</title>
        <authorList>
            <person name="Craig R.J."/>
            <person name="Hasan A.R."/>
            <person name="Ness R.W."/>
            <person name="Keightley P.D."/>
        </authorList>
    </citation>
    <scope>NUCLEOTIDE SEQUENCE</scope>
    <source>
        <strain evidence="2">SAG 7.73</strain>
    </source>
</reference>
<feature type="compositionally biased region" description="Low complexity" evidence="1">
    <location>
        <begin position="642"/>
        <end position="654"/>
    </location>
</feature>
<feature type="region of interest" description="Disordered" evidence="1">
    <location>
        <begin position="293"/>
        <end position="315"/>
    </location>
</feature>
<dbReference type="PANTHER" id="PTHR34365:SF7">
    <property type="entry name" value="GLYCINE-RICH DOMAIN-CONTAINING PROTEIN 1"/>
    <property type="match status" value="1"/>
</dbReference>
<dbReference type="PANTHER" id="PTHR34365">
    <property type="entry name" value="ENOLASE (DUF1399)"/>
    <property type="match status" value="1"/>
</dbReference>
<dbReference type="Pfam" id="PF07173">
    <property type="entry name" value="GRDP-like"/>
    <property type="match status" value="1"/>
</dbReference>
<feature type="region of interest" description="Disordered" evidence="1">
    <location>
        <begin position="629"/>
        <end position="673"/>
    </location>
</feature>
<dbReference type="EMBL" id="JAEHOC010000022">
    <property type="protein sequence ID" value="KAG2432246.1"/>
    <property type="molecule type" value="Genomic_DNA"/>
</dbReference>
<dbReference type="AlphaFoldDB" id="A0A835T621"/>
<keyword evidence="3" id="KW-1185">Reference proteome</keyword>
<feature type="compositionally biased region" description="Gly residues" evidence="1">
    <location>
        <begin position="159"/>
        <end position="176"/>
    </location>
</feature>